<dbReference type="PANTHER" id="PTHR11842:SF10">
    <property type="entry name" value="MITOTIC SPINDLE ASSEMBLY CHECKPOINT PROTEIN MAD2B"/>
    <property type="match status" value="1"/>
</dbReference>
<dbReference type="InterPro" id="IPR036570">
    <property type="entry name" value="HORMA_dom_sf"/>
</dbReference>
<evidence type="ECO:0000313" key="2">
    <source>
        <dbReference type="EMBL" id="KAK0175786.1"/>
    </source>
</evidence>
<proteinExistence type="predicted"/>
<dbReference type="AlphaFoldDB" id="A0AA39FUI6"/>
<protein>
    <recommendedName>
        <fullName evidence="1">HORMA domain-containing protein</fullName>
    </recommendedName>
</protein>
<organism evidence="2 3">
    <name type="scientific">Microctonus hyperodae</name>
    <name type="common">Parasitoid wasp</name>
    <dbReference type="NCBI Taxonomy" id="165561"/>
    <lineage>
        <taxon>Eukaryota</taxon>
        <taxon>Metazoa</taxon>
        <taxon>Ecdysozoa</taxon>
        <taxon>Arthropoda</taxon>
        <taxon>Hexapoda</taxon>
        <taxon>Insecta</taxon>
        <taxon>Pterygota</taxon>
        <taxon>Neoptera</taxon>
        <taxon>Endopterygota</taxon>
        <taxon>Hymenoptera</taxon>
        <taxon>Apocrita</taxon>
        <taxon>Ichneumonoidea</taxon>
        <taxon>Braconidae</taxon>
        <taxon>Euphorinae</taxon>
        <taxon>Microctonus</taxon>
    </lineage>
</organism>
<evidence type="ECO:0000259" key="1">
    <source>
        <dbReference type="PROSITE" id="PS50815"/>
    </source>
</evidence>
<sequence>MIEFIHFFVMSQCQIVSCDILLEFLEIAFNGILFYRNLYPKEIFGRKKIYGIAVNISQHPEVNQYIKNILETIRELIIYDEKCVKNINLVFYDSKKLIVEKYVFHLFDFKFDAKELDPYFLKTEEALRTLCLKLSMTNAYLNPLSEDCTFTIEIDTHEAAHIAISENPKCEDFPWITKSESTDELNIMRNNLLPLTTINTEYLGLQMYVITHDNESNNDI</sequence>
<gene>
    <name evidence="2" type="ORF">PV327_009508</name>
</gene>
<reference evidence="2" key="1">
    <citation type="journal article" date="2023" name="bioRxiv">
        <title>Scaffold-level genome assemblies of two parasitoid biocontrol wasps reveal the parthenogenesis mechanism and an associated novel virus.</title>
        <authorList>
            <person name="Inwood S."/>
            <person name="Skelly J."/>
            <person name="Guhlin J."/>
            <person name="Harrop T."/>
            <person name="Goldson S."/>
            <person name="Dearden P."/>
        </authorList>
    </citation>
    <scope>NUCLEOTIDE SEQUENCE</scope>
    <source>
        <strain evidence="2">Lincoln</strain>
        <tissue evidence="2">Whole body</tissue>
    </source>
</reference>
<dbReference type="PROSITE" id="PS50815">
    <property type="entry name" value="HORMA"/>
    <property type="match status" value="1"/>
</dbReference>
<dbReference type="Gene3D" id="3.30.900.10">
    <property type="entry name" value="HORMA domain"/>
    <property type="match status" value="1"/>
</dbReference>
<keyword evidence="3" id="KW-1185">Reference proteome</keyword>
<feature type="domain" description="HORMA" evidence="1">
    <location>
        <begin position="15"/>
        <end position="209"/>
    </location>
</feature>
<dbReference type="SUPFAM" id="SSF56019">
    <property type="entry name" value="The spindle assembly checkpoint protein mad2"/>
    <property type="match status" value="1"/>
</dbReference>
<dbReference type="Proteomes" id="UP001168972">
    <property type="component" value="Unassembled WGS sequence"/>
</dbReference>
<accession>A0AA39FUI6</accession>
<dbReference type="InterPro" id="IPR045091">
    <property type="entry name" value="Mad2-like"/>
</dbReference>
<dbReference type="Pfam" id="PF02301">
    <property type="entry name" value="HORMA"/>
    <property type="match status" value="1"/>
</dbReference>
<reference evidence="2" key="2">
    <citation type="submission" date="2023-03" db="EMBL/GenBank/DDBJ databases">
        <authorList>
            <person name="Inwood S.N."/>
            <person name="Skelly J.G."/>
            <person name="Guhlin J."/>
            <person name="Harrop T.W.R."/>
            <person name="Goldson S.G."/>
            <person name="Dearden P.K."/>
        </authorList>
    </citation>
    <scope>NUCLEOTIDE SEQUENCE</scope>
    <source>
        <strain evidence="2">Lincoln</strain>
        <tissue evidence="2">Whole body</tissue>
    </source>
</reference>
<name>A0AA39FUI6_MICHY</name>
<dbReference type="PANTHER" id="PTHR11842">
    <property type="entry name" value="MITOTIC SPINDLE ASSEMBLY CHECKPOINT PROTEIN MAD2"/>
    <property type="match status" value="1"/>
</dbReference>
<comment type="caution">
    <text evidence="2">The sequence shown here is derived from an EMBL/GenBank/DDBJ whole genome shotgun (WGS) entry which is preliminary data.</text>
</comment>
<evidence type="ECO:0000313" key="3">
    <source>
        <dbReference type="Proteomes" id="UP001168972"/>
    </source>
</evidence>
<dbReference type="InterPro" id="IPR003511">
    <property type="entry name" value="HORMA_dom"/>
</dbReference>
<dbReference type="EMBL" id="JAQQBR010000005">
    <property type="protein sequence ID" value="KAK0175786.1"/>
    <property type="molecule type" value="Genomic_DNA"/>
</dbReference>
<dbReference type="GO" id="GO:0016035">
    <property type="term" value="C:zeta DNA polymerase complex"/>
    <property type="evidence" value="ECO:0007669"/>
    <property type="project" value="TreeGrafter"/>
</dbReference>